<accession>A0AAD5KE48</accession>
<dbReference type="AlphaFoldDB" id="A0AAD5KE48"/>
<keyword evidence="2" id="KW-0812">Transmembrane</keyword>
<feature type="region of interest" description="Disordered" evidence="1">
    <location>
        <begin position="1"/>
        <end position="30"/>
    </location>
</feature>
<feature type="compositionally biased region" description="Acidic residues" evidence="1">
    <location>
        <begin position="126"/>
        <end position="135"/>
    </location>
</feature>
<protein>
    <recommendedName>
        <fullName evidence="5">Transmembrane protein</fullName>
    </recommendedName>
</protein>
<evidence type="ECO:0008006" key="5">
    <source>
        <dbReference type="Google" id="ProtNLM"/>
    </source>
</evidence>
<keyword evidence="2" id="KW-0472">Membrane</keyword>
<proteinExistence type="predicted"/>
<feature type="transmembrane region" description="Helical" evidence="2">
    <location>
        <begin position="52"/>
        <end position="70"/>
    </location>
</feature>
<feature type="compositionally biased region" description="Low complexity" evidence="1">
    <location>
        <begin position="20"/>
        <end position="30"/>
    </location>
</feature>
<reference evidence="3" key="1">
    <citation type="journal article" date="2022" name="IScience">
        <title>Evolution of zygomycete secretomes and the origins of terrestrial fungal ecologies.</title>
        <authorList>
            <person name="Chang Y."/>
            <person name="Wang Y."/>
            <person name="Mondo S."/>
            <person name="Ahrendt S."/>
            <person name="Andreopoulos W."/>
            <person name="Barry K."/>
            <person name="Beard J."/>
            <person name="Benny G.L."/>
            <person name="Blankenship S."/>
            <person name="Bonito G."/>
            <person name="Cuomo C."/>
            <person name="Desiro A."/>
            <person name="Gervers K.A."/>
            <person name="Hundley H."/>
            <person name="Kuo A."/>
            <person name="LaButti K."/>
            <person name="Lang B.F."/>
            <person name="Lipzen A."/>
            <person name="O'Donnell K."/>
            <person name="Pangilinan J."/>
            <person name="Reynolds N."/>
            <person name="Sandor L."/>
            <person name="Smith M.E."/>
            <person name="Tsang A."/>
            <person name="Grigoriev I.V."/>
            <person name="Stajich J.E."/>
            <person name="Spatafora J.W."/>
        </authorList>
    </citation>
    <scope>NUCLEOTIDE SEQUENCE</scope>
    <source>
        <strain evidence="3">RSA 2281</strain>
    </source>
</reference>
<reference evidence="3" key="2">
    <citation type="submission" date="2023-02" db="EMBL/GenBank/DDBJ databases">
        <authorList>
            <consortium name="DOE Joint Genome Institute"/>
            <person name="Mondo S.J."/>
            <person name="Chang Y."/>
            <person name="Wang Y."/>
            <person name="Ahrendt S."/>
            <person name="Andreopoulos W."/>
            <person name="Barry K."/>
            <person name="Beard J."/>
            <person name="Benny G.L."/>
            <person name="Blankenship S."/>
            <person name="Bonito G."/>
            <person name="Cuomo C."/>
            <person name="Desiro A."/>
            <person name="Gervers K.A."/>
            <person name="Hundley H."/>
            <person name="Kuo A."/>
            <person name="LaButti K."/>
            <person name="Lang B.F."/>
            <person name="Lipzen A."/>
            <person name="O'Donnell K."/>
            <person name="Pangilinan J."/>
            <person name="Reynolds N."/>
            <person name="Sandor L."/>
            <person name="Smith M.W."/>
            <person name="Tsang A."/>
            <person name="Grigoriev I.V."/>
            <person name="Stajich J.E."/>
            <person name="Spatafora J.W."/>
        </authorList>
    </citation>
    <scope>NUCLEOTIDE SEQUENCE</scope>
    <source>
        <strain evidence="3">RSA 2281</strain>
    </source>
</reference>
<feature type="transmembrane region" description="Helical" evidence="2">
    <location>
        <begin position="161"/>
        <end position="180"/>
    </location>
</feature>
<gene>
    <name evidence="3" type="ORF">BDA99DRAFT_357156</name>
</gene>
<sequence>MLWNNREERSGTRPGKDTIEGSGTSCGGESTAARLSDQALTGSRDTFFRRRCHRIFTFTIAITIVIIVSYQQPSLMFQLSHACFHTSGMLFHGLTRMTREFPPTEWWSSLSSYVLLLPTEAEEDEVAEAESESESVEEKDVGNAESNDSCNALRSNGSCRAMLGAAAVVIGVVVVVVVAVDAAGAVGVGVAADENGAEYISGYFNANGVKEKKKEKEVYTSFHGIKLIRHPPCKKKKKLTH</sequence>
<dbReference type="Proteomes" id="UP001209540">
    <property type="component" value="Unassembled WGS sequence"/>
</dbReference>
<evidence type="ECO:0000313" key="3">
    <source>
        <dbReference type="EMBL" id="KAI9268156.1"/>
    </source>
</evidence>
<feature type="compositionally biased region" description="Basic and acidic residues" evidence="1">
    <location>
        <begin position="1"/>
        <end position="19"/>
    </location>
</feature>
<evidence type="ECO:0000256" key="1">
    <source>
        <dbReference type="SAM" id="MobiDB-lite"/>
    </source>
</evidence>
<organism evidence="3 4">
    <name type="scientific">Phascolomyces articulosus</name>
    <dbReference type="NCBI Taxonomy" id="60185"/>
    <lineage>
        <taxon>Eukaryota</taxon>
        <taxon>Fungi</taxon>
        <taxon>Fungi incertae sedis</taxon>
        <taxon>Mucoromycota</taxon>
        <taxon>Mucoromycotina</taxon>
        <taxon>Mucoromycetes</taxon>
        <taxon>Mucorales</taxon>
        <taxon>Lichtheimiaceae</taxon>
        <taxon>Phascolomyces</taxon>
    </lineage>
</organism>
<keyword evidence="2" id="KW-1133">Transmembrane helix</keyword>
<name>A0AAD5KE48_9FUNG</name>
<keyword evidence="4" id="KW-1185">Reference proteome</keyword>
<evidence type="ECO:0000313" key="4">
    <source>
        <dbReference type="Proteomes" id="UP001209540"/>
    </source>
</evidence>
<evidence type="ECO:0000256" key="2">
    <source>
        <dbReference type="SAM" id="Phobius"/>
    </source>
</evidence>
<feature type="region of interest" description="Disordered" evidence="1">
    <location>
        <begin position="126"/>
        <end position="147"/>
    </location>
</feature>
<dbReference type="EMBL" id="JAIXMP010000009">
    <property type="protein sequence ID" value="KAI9268156.1"/>
    <property type="molecule type" value="Genomic_DNA"/>
</dbReference>
<comment type="caution">
    <text evidence="3">The sequence shown here is derived from an EMBL/GenBank/DDBJ whole genome shotgun (WGS) entry which is preliminary data.</text>
</comment>